<dbReference type="EMBL" id="CP058909">
    <property type="protein sequence ID" value="QLH82012.1"/>
    <property type="molecule type" value="Genomic_DNA"/>
</dbReference>
<name>A0A7D5TSI0_9EURY</name>
<dbReference type="AlphaFoldDB" id="A0A7D5TSI0"/>
<evidence type="ECO:0000313" key="3">
    <source>
        <dbReference type="Proteomes" id="UP000509346"/>
    </source>
</evidence>
<feature type="domain" description="Halobacterial output" evidence="1">
    <location>
        <begin position="10"/>
        <end position="75"/>
    </location>
</feature>
<organism evidence="2 3">
    <name type="scientific">Halosimplex pelagicum</name>
    <dbReference type="NCBI Taxonomy" id="869886"/>
    <lineage>
        <taxon>Archaea</taxon>
        <taxon>Methanobacteriati</taxon>
        <taxon>Methanobacteriota</taxon>
        <taxon>Stenosarchaea group</taxon>
        <taxon>Halobacteria</taxon>
        <taxon>Halobacteriales</taxon>
        <taxon>Haloarculaceae</taxon>
        <taxon>Halosimplex</taxon>
    </lineage>
</organism>
<keyword evidence="3" id="KW-1185">Reference proteome</keyword>
<gene>
    <name evidence="2" type="ORF">HZS54_10440</name>
</gene>
<protein>
    <recommendedName>
        <fullName evidence="1">Halobacterial output domain-containing protein</fullName>
    </recommendedName>
</protein>
<reference evidence="2 3" key="1">
    <citation type="submission" date="2020-07" db="EMBL/GenBank/DDBJ databases">
        <title>Halosimplex litoreum sp. nov. and Halosimplex rubrum sp. nov., isolated from different salt environments.</title>
        <authorList>
            <person name="Cui H."/>
        </authorList>
    </citation>
    <scope>NUCLEOTIDE SEQUENCE [LARGE SCALE GENOMIC DNA]</scope>
    <source>
        <strain evidence="2 3">R2</strain>
    </source>
</reference>
<proteinExistence type="predicted"/>
<dbReference type="InterPro" id="IPR040624">
    <property type="entry name" value="HalOD1"/>
</dbReference>
<accession>A0A7D5TSI0</accession>
<dbReference type="KEGG" id="hpel:HZS54_10440"/>
<dbReference type="Proteomes" id="UP000509346">
    <property type="component" value="Chromosome"/>
</dbReference>
<dbReference type="GeneID" id="56083011"/>
<sequence>MNENQLGFSSNQVVEEVATETDQEELALPQLYDVIDPEALESLVNSVDPAMTPLRVTFEYAGKQLIVTADGTVRVGGWRSQLNAVRS</sequence>
<dbReference type="OrthoDB" id="205616at2157"/>
<dbReference type="Pfam" id="PF18545">
    <property type="entry name" value="HalOD1"/>
    <property type="match status" value="1"/>
</dbReference>
<evidence type="ECO:0000259" key="1">
    <source>
        <dbReference type="Pfam" id="PF18545"/>
    </source>
</evidence>
<dbReference type="RefSeq" id="WP_179922480.1">
    <property type="nucleotide sequence ID" value="NZ_CP058909.1"/>
</dbReference>
<evidence type="ECO:0000313" key="2">
    <source>
        <dbReference type="EMBL" id="QLH82012.1"/>
    </source>
</evidence>